<protein>
    <submittedName>
        <fullName evidence="2">Uncharacterized protein</fullName>
    </submittedName>
</protein>
<dbReference type="OrthoDB" id="5388062at2759"/>
<gene>
    <name evidence="2" type="ORF">DRE_00386</name>
</gene>
<keyword evidence="3" id="KW-1185">Reference proteome</keyword>
<dbReference type="EMBL" id="KI966410">
    <property type="protein sequence ID" value="EWC47418.1"/>
    <property type="molecule type" value="Genomic_DNA"/>
</dbReference>
<organism evidence="2 3">
    <name type="scientific">Drechslerella stenobrocha 248</name>
    <dbReference type="NCBI Taxonomy" id="1043628"/>
    <lineage>
        <taxon>Eukaryota</taxon>
        <taxon>Fungi</taxon>
        <taxon>Dikarya</taxon>
        <taxon>Ascomycota</taxon>
        <taxon>Pezizomycotina</taxon>
        <taxon>Orbiliomycetes</taxon>
        <taxon>Orbiliales</taxon>
        <taxon>Orbiliaceae</taxon>
        <taxon>Drechslerella</taxon>
    </lineage>
</organism>
<dbReference type="HOGENOM" id="CLU_1777004_0_0_1"/>
<dbReference type="Proteomes" id="UP000024837">
    <property type="component" value="Unassembled WGS sequence"/>
</dbReference>
<feature type="chain" id="PRO_5004895857" evidence="1">
    <location>
        <begin position="18"/>
        <end position="137"/>
    </location>
</feature>
<proteinExistence type="predicted"/>
<reference evidence="2 3" key="1">
    <citation type="submission" date="2013-05" db="EMBL/GenBank/DDBJ databases">
        <title>Drechslerella stenobrocha genome reveals carnivorous origination and mechanical trapping mechanism of predatory fungi.</title>
        <authorList>
            <person name="Liu X."/>
            <person name="Zhang W."/>
            <person name="Liu K."/>
        </authorList>
    </citation>
    <scope>NUCLEOTIDE SEQUENCE [LARGE SCALE GENOMIC DNA]</scope>
    <source>
        <strain evidence="2 3">248</strain>
    </source>
</reference>
<keyword evidence="1" id="KW-0732">Signal</keyword>
<name>W7I5F7_9PEZI</name>
<evidence type="ECO:0000313" key="3">
    <source>
        <dbReference type="Proteomes" id="UP000024837"/>
    </source>
</evidence>
<evidence type="ECO:0000256" key="1">
    <source>
        <dbReference type="SAM" id="SignalP"/>
    </source>
</evidence>
<sequence length="137" mass="15139">MLFSVFLLAVAPILAAAQTEIPWNGPFGVVPRFECLCDCGDEVTSKKITREVCKEALTTGRRKKEVRQMEDGRCAFWGIDVHLRPDEISATWGTEVCAERGCSAISQCNYVTCSGVKKTKWVPAPPAKIEADEKSEE</sequence>
<dbReference type="AlphaFoldDB" id="W7I5F7"/>
<accession>W7I5F7</accession>
<evidence type="ECO:0000313" key="2">
    <source>
        <dbReference type="EMBL" id="EWC47418.1"/>
    </source>
</evidence>
<feature type="signal peptide" evidence="1">
    <location>
        <begin position="1"/>
        <end position="17"/>
    </location>
</feature>